<proteinExistence type="predicted"/>
<reference evidence="1" key="1">
    <citation type="submission" date="2020-04" db="EMBL/GenBank/DDBJ databases">
        <authorList>
            <person name="Chiriac C."/>
            <person name="Salcher M."/>
            <person name="Ghai R."/>
            <person name="Kavagutti S V."/>
        </authorList>
    </citation>
    <scope>NUCLEOTIDE SEQUENCE</scope>
</reference>
<evidence type="ECO:0000313" key="1">
    <source>
        <dbReference type="EMBL" id="CAB4132552.1"/>
    </source>
</evidence>
<accession>A0A6J5LG64</accession>
<gene>
    <name evidence="1" type="ORF">UFOVP261_34</name>
</gene>
<protein>
    <submittedName>
        <fullName evidence="1">Uncharacterized protein</fullName>
    </submittedName>
</protein>
<organism evidence="1">
    <name type="scientific">uncultured Caudovirales phage</name>
    <dbReference type="NCBI Taxonomy" id="2100421"/>
    <lineage>
        <taxon>Viruses</taxon>
        <taxon>Duplodnaviria</taxon>
        <taxon>Heunggongvirae</taxon>
        <taxon>Uroviricota</taxon>
        <taxon>Caudoviricetes</taxon>
        <taxon>Peduoviridae</taxon>
        <taxon>Maltschvirus</taxon>
        <taxon>Maltschvirus maltsch</taxon>
    </lineage>
</organism>
<dbReference type="EMBL" id="LR796262">
    <property type="protein sequence ID" value="CAB4132552.1"/>
    <property type="molecule type" value="Genomic_DNA"/>
</dbReference>
<sequence length="49" mass="5290">MNMITVQFANGKVFQAEDLDAAIAMCLAGGDDPFNPIIVTETKQDTKSE</sequence>
<name>A0A6J5LG64_9CAUD</name>